<evidence type="ECO:0000259" key="2">
    <source>
        <dbReference type="Pfam" id="PF17517"/>
    </source>
</evidence>
<keyword evidence="4" id="KW-1185">Reference proteome</keyword>
<dbReference type="Gene3D" id="2.60.40.3440">
    <property type="match status" value="1"/>
</dbReference>
<feature type="domain" description="IgGFc-binding protein N-terminal" evidence="2">
    <location>
        <begin position="140"/>
        <end position="463"/>
    </location>
</feature>
<evidence type="ECO:0000313" key="3">
    <source>
        <dbReference type="EMBL" id="SHL07228.1"/>
    </source>
</evidence>
<dbReference type="Pfam" id="PF13585">
    <property type="entry name" value="CHU_C"/>
    <property type="match status" value="1"/>
</dbReference>
<proteinExistence type="predicted"/>
<keyword evidence="1" id="KW-0732">Signal</keyword>
<dbReference type="InterPro" id="IPR035234">
    <property type="entry name" value="IgGFc-bd_N"/>
</dbReference>
<reference evidence="4" key="1">
    <citation type="submission" date="2016-11" db="EMBL/GenBank/DDBJ databases">
        <authorList>
            <person name="Varghese N."/>
            <person name="Submissions S."/>
        </authorList>
    </citation>
    <scope>NUCLEOTIDE SEQUENCE [LARGE SCALE GENOMIC DNA]</scope>
    <source>
        <strain evidence="4">DSM 26899</strain>
    </source>
</reference>
<gene>
    <name evidence="3" type="ORF">SAMN05444267_101160</name>
</gene>
<dbReference type="STRING" id="1302687.SAMN05444267_101160"/>
<name>A0A1M6XMU1_9FLAO</name>
<dbReference type="AlphaFoldDB" id="A0A1M6XMU1"/>
<dbReference type="RefSeq" id="WP_073292592.1">
    <property type="nucleotide sequence ID" value="NZ_FRAV01000011.1"/>
</dbReference>
<feature type="chain" id="PRO_5012138717" evidence="1">
    <location>
        <begin position="21"/>
        <end position="959"/>
    </location>
</feature>
<protein>
    <submittedName>
        <fullName evidence="3">Gliding motility-associated C-terminal domain-containing protein</fullName>
    </submittedName>
</protein>
<organism evidence="3 4">
    <name type="scientific">Chryseobacterium polytrichastri</name>
    <dbReference type="NCBI Taxonomy" id="1302687"/>
    <lineage>
        <taxon>Bacteria</taxon>
        <taxon>Pseudomonadati</taxon>
        <taxon>Bacteroidota</taxon>
        <taxon>Flavobacteriia</taxon>
        <taxon>Flavobacteriales</taxon>
        <taxon>Weeksellaceae</taxon>
        <taxon>Chryseobacterium group</taxon>
        <taxon>Chryseobacterium</taxon>
    </lineage>
</organism>
<feature type="signal peptide" evidence="1">
    <location>
        <begin position="1"/>
        <end position="20"/>
    </location>
</feature>
<dbReference type="EMBL" id="FRAV01000011">
    <property type="protein sequence ID" value="SHL07228.1"/>
    <property type="molecule type" value="Genomic_DNA"/>
</dbReference>
<evidence type="ECO:0000313" key="4">
    <source>
        <dbReference type="Proteomes" id="UP000184364"/>
    </source>
</evidence>
<sequence>MKKFLLSFVLVFTTFCSLFAQRDTDHWIAPYFDSSSSGYNQALYFSTDSVAPFEVKIYSNNIEIGSVTIALNDPKVFHIPATITPANPALPGNVIKVIDDADAFTVLNKGIYTKGAKPYFLTMRMYVGSHGEILTSKGKSGIGKTFYAASAPITNTTATSYNFTTGIMTTEDNTVVTVSGFNPGVVFINQPTTVTAPITFTLNKGQSYLLVGEANVSANATGFIGAKIIADKPVSVTNGNSNGYYATNTTGTDGSDLILDQSVPIDRLGKEFAMIRTLASLNTGDNMEGGIIIATENNTEIFLNDNPTAVATLNEGEFYRILDSGYTLQGTAGHYNIYVRATKNVYLYQLVSGNQANAKNNGGYNYIPPLNCFLPRKIEQIGKISEMPLTATTSGQPTNNFLLKLNIITEAGATVLVNNNPPTAAEGPYPLLGNTNWVTYAISGVSDNLTIQSTKAVTAGVNGGYSSAGYGGYFAGFSSVPVISKKSGECAPGIILEVDDGYDSYQWYLNGVAIPGATSNTYAPLVGGNYTVIVGMGTCAPITTPIYKVYSCVKNTTASLNACATKIITPAFTSSPQAPVPSTVTIITQPTHGTAVVNPATGTITYTPVTGYIGTDVIVYKFCGNGGEFVDCEIVTLTLTVVPFIVKDARLEACQYDDKAFFDLTTANVIDFTQVTKRYYPTLADLNANTNQIIDITNYGSAGGFVYVKITSNEGCTANAKIELVAKPIKKSPILVDKYICIDAKTNLEAGAGYDSYLWSTGATTSGIQGVGVGEYTVVLGKNGCFVTQVVRVKKTVDPVITQIEISTTTATVHVNGGTPPYKYSVDGITNWQDSNVFTDLSRGQHTFYVKDSYNCTPISVEVTVPNLINAITPNGDNKNDYIDYSELSYKLNLTFVIYDRYGNKIFTGDKFNNYRWDGKHFDKKIQTGTYWYHINWNEPNKQQTPIKYTGWILVKNRE</sequence>
<dbReference type="InterPro" id="IPR026341">
    <property type="entry name" value="T9SS_type_B"/>
</dbReference>
<dbReference type="OrthoDB" id="9765926at2"/>
<dbReference type="NCBIfam" id="TIGR04131">
    <property type="entry name" value="Bac_Flav_CTERM"/>
    <property type="match status" value="1"/>
</dbReference>
<dbReference type="Proteomes" id="UP000184364">
    <property type="component" value="Unassembled WGS sequence"/>
</dbReference>
<accession>A0A1M6XMU1</accession>
<dbReference type="Pfam" id="PF17963">
    <property type="entry name" value="Big_9"/>
    <property type="match status" value="1"/>
</dbReference>
<evidence type="ECO:0000256" key="1">
    <source>
        <dbReference type="SAM" id="SignalP"/>
    </source>
</evidence>
<dbReference type="Pfam" id="PF17517">
    <property type="entry name" value="IgGFc_binding"/>
    <property type="match status" value="1"/>
</dbReference>